<sequence>MEVMNRVDSYIVNTHTMLLEPWTEGMEKKTKVYEKGAQPFITEKQPQEIIQSSCLYFLSSYEGRKLSTKSLTNIRHKPPIVIDPVTGVYFYSTHSDTNPHNHWVSLKHTHNHHVHEGNQTRVLFMDGSEINLPVSYQSFIQQYYKASHLFCRAQFNLDEIREKTEPEYTVERQANRLMIMEYLNRVERKRM</sequence>
<accession>A0A0C2VTN7</accession>
<proteinExistence type="predicted"/>
<name>A0A0C2VTN7_9BACL</name>
<comment type="caution">
    <text evidence="1">The sequence shown here is derived from an EMBL/GenBank/DDBJ whole genome shotgun (WGS) entry which is preliminary data.</text>
</comment>
<dbReference type="AlphaFoldDB" id="A0A0C2VTN7"/>
<evidence type="ECO:0008006" key="3">
    <source>
        <dbReference type="Google" id="ProtNLM"/>
    </source>
</evidence>
<gene>
    <name evidence="1" type="ORF">KR50_15250</name>
</gene>
<dbReference type="GO" id="GO:0030420">
    <property type="term" value="P:establishment of competence for transformation"/>
    <property type="evidence" value="ECO:0007669"/>
    <property type="project" value="InterPro"/>
</dbReference>
<dbReference type="InterPro" id="IPR010461">
    <property type="entry name" value="ComK"/>
</dbReference>
<dbReference type="Proteomes" id="UP000031972">
    <property type="component" value="Unassembled WGS sequence"/>
</dbReference>
<evidence type="ECO:0000313" key="2">
    <source>
        <dbReference type="Proteomes" id="UP000031972"/>
    </source>
</evidence>
<dbReference type="OrthoDB" id="2417337at2"/>
<dbReference type="EMBL" id="JXRR01000014">
    <property type="protein sequence ID" value="KIL47358.1"/>
    <property type="molecule type" value="Genomic_DNA"/>
</dbReference>
<dbReference type="RefSeq" id="WP_052476880.1">
    <property type="nucleotide sequence ID" value="NZ_JXRR01000014.1"/>
</dbReference>
<dbReference type="PATRIC" id="fig|220754.4.peg.1548"/>
<protein>
    <recommendedName>
        <fullName evidence="3">Competence protein ComK</fullName>
    </recommendedName>
</protein>
<dbReference type="Pfam" id="PF06338">
    <property type="entry name" value="ComK"/>
    <property type="match status" value="1"/>
</dbReference>
<evidence type="ECO:0000313" key="1">
    <source>
        <dbReference type="EMBL" id="KIL47358.1"/>
    </source>
</evidence>
<reference evidence="1 2" key="1">
    <citation type="submission" date="2015-01" db="EMBL/GenBank/DDBJ databases">
        <title>Jeotgalibacillus campisalis genome sequencing.</title>
        <authorList>
            <person name="Goh K.M."/>
            <person name="Chan K.-G."/>
            <person name="Yaakop A.S."/>
            <person name="Ee R."/>
            <person name="Gan H.M."/>
            <person name="Chan C.S."/>
        </authorList>
    </citation>
    <scope>NUCLEOTIDE SEQUENCE [LARGE SCALE GENOMIC DNA]</scope>
    <source>
        <strain evidence="1 2">SF-57</strain>
    </source>
</reference>
<keyword evidence="2" id="KW-1185">Reference proteome</keyword>
<organism evidence="1 2">
    <name type="scientific">Jeotgalibacillus campisalis</name>
    <dbReference type="NCBI Taxonomy" id="220754"/>
    <lineage>
        <taxon>Bacteria</taxon>
        <taxon>Bacillati</taxon>
        <taxon>Bacillota</taxon>
        <taxon>Bacilli</taxon>
        <taxon>Bacillales</taxon>
        <taxon>Caryophanaceae</taxon>
        <taxon>Jeotgalibacillus</taxon>
    </lineage>
</organism>